<gene>
    <name evidence="2" type="ORF">PCAL00307_LOCUS17834</name>
</gene>
<evidence type="ECO:0000256" key="1">
    <source>
        <dbReference type="SAM" id="MobiDB-lite"/>
    </source>
</evidence>
<sequence>MTRTPKAASAAHTGPSTTGSDAQPVDEDAAAPAPAPAPADDGSDSDSSDGEIPLCDAPVVKKRKVEAQTSQISMTDSERYKRDDAGCADRLKKREADQMVPCIDPEIGEDDQGVGARFQGYDGFTIGGPPVFR</sequence>
<proteinExistence type="predicted"/>
<organism evidence="2">
    <name type="scientific">Pelagomonas calceolata</name>
    <dbReference type="NCBI Taxonomy" id="35677"/>
    <lineage>
        <taxon>Eukaryota</taxon>
        <taxon>Sar</taxon>
        <taxon>Stramenopiles</taxon>
        <taxon>Ochrophyta</taxon>
        <taxon>Pelagophyceae</taxon>
        <taxon>Pelagomonadales</taxon>
        <taxon>Pelagomonadaceae</taxon>
        <taxon>Pelagomonas</taxon>
    </lineage>
</organism>
<reference evidence="2" key="1">
    <citation type="submission" date="2021-01" db="EMBL/GenBank/DDBJ databases">
        <authorList>
            <person name="Corre E."/>
            <person name="Pelletier E."/>
            <person name="Niang G."/>
            <person name="Scheremetjew M."/>
            <person name="Finn R."/>
            <person name="Kale V."/>
            <person name="Holt S."/>
            <person name="Cochrane G."/>
            <person name="Meng A."/>
            <person name="Brown T."/>
            <person name="Cohen L."/>
        </authorList>
    </citation>
    <scope>NUCLEOTIDE SEQUENCE</scope>
    <source>
        <strain evidence="2">CCMP1756</strain>
    </source>
</reference>
<name>A0A7S4A443_9STRA</name>
<feature type="region of interest" description="Disordered" evidence="1">
    <location>
        <begin position="1"/>
        <end position="81"/>
    </location>
</feature>
<protein>
    <submittedName>
        <fullName evidence="2">Uncharacterized protein</fullName>
    </submittedName>
</protein>
<dbReference type="EMBL" id="HBIW01020716">
    <property type="protein sequence ID" value="CAE0702389.1"/>
    <property type="molecule type" value="Transcribed_RNA"/>
</dbReference>
<accession>A0A7S4A443</accession>
<dbReference type="AlphaFoldDB" id="A0A7S4A443"/>
<evidence type="ECO:0000313" key="2">
    <source>
        <dbReference type="EMBL" id="CAE0702389.1"/>
    </source>
</evidence>